<evidence type="ECO:0000313" key="1">
    <source>
        <dbReference type="EMBL" id="KAK3769186.1"/>
    </source>
</evidence>
<sequence>MSKFNYQTVSSNLADVSQPKTSRRPFQGQSLTRKIVLVATLFALILSPADAYFMKCKHFCSMLTKDELKQLWCIYDMCRNEKLGRHLLRYAKRGEGEQSDVASPVLDPLLEGSYAAGRDLSHGRKQRFSVAPGSAIYRSIAQARGTFDKSGLPVHDKRDVEYWDGPAPAEINA</sequence>
<dbReference type="AlphaFoldDB" id="A0AAE1DG14"/>
<proteinExistence type="predicted"/>
<reference evidence="1" key="1">
    <citation type="journal article" date="2023" name="G3 (Bethesda)">
        <title>A reference genome for the long-term kleptoplast-retaining sea slug Elysia crispata morphotype clarki.</title>
        <authorList>
            <person name="Eastman K.E."/>
            <person name="Pendleton A.L."/>
            <person name="Shaikh M.A."/>
            <person name="Suttiyut T."/>
            <person name="Ogas R."/>
            <person name="Tomko P."/>
            <person name="Gavelis G."/>
            <person name="Widhalm J.R."/>
            <person name="Wisecaver J.H."/>
        </authorList>
    </citation>
    <scope>NUCLEOTIDE SEQUENCE</scope>
    <source>
        <strain evidence="1">ECLA1</strain>
    </source>
</reference>
<protein>
    <submittedName>
        <fullName evidence="1">Uncharacterized protein</fullName>
    </submittedName>
</protein>
<organism evidence="1 2">
    <name type="scientific">Elysia crispata</name>
    <name type="common">lettuce slug</name>
    <dbReference type="NCBI Taxonomy" id="231223"/>
    <lineage>
        <taxon>Eukaryota</taxon>
        <taxon>Metazoa</taxon>
        <taxon>Spiralia</taxon>
        <taxon>Lophotrochozoa</taxon>
        <taxon>Mollusca</taxon>
        <taxon>Gastropoda</taxon>
        <taxon>Heterobranchia</taxon>
        <taxon>Euthyneura</taxon>
        <taxon>Panpulmonata</taxon>
        <taxon>Sacoglossa</taxon>
        <taxon>Placobranchoidea</taxon>
        <taxon>Plakobranchidae</taxon>
        <taxon>Elysia</taxon>
    </lineage>
</organism>
<name>A0AAE1DG14_9GAST</name>
<evidence type="ECO:0000313" key="2">
    <source>
        <dbReference type="Proteomes" id="UP001283361"/>
    </source>
</evidence>
<keyword evidence="2" id="KW-1185">Reference proteome</keyword>
<accession>A0AAE1DG14</accession>
<dbReference type="EMBL" id="JAWDGP010003957">
    <property type="protein sequence ID" value="KAK3769186.1"/>
    <property type="molecule type" value="Genomic_DNA"/>
</dbReference>
<comment type="caution">
    <text evidence="1">The sequence shown here is derived from an EMBL/GenBank/DDBJ whole genome shotgun (WGS) entry which is preliminary data.</text>
</comment>
<gene>
    <name evidence="1" type="ORF">RRG08_005133</name>
</gene>
<dbReference type="Proteomes" id="UP001283361">
    <property type="component" value="Unassembled WGS sequence"/>
</dbReference>